<dbReference type="GO" id="GO:0043190">
    <property type="term" value="C:ATP-binding cassette (ABC) transporter complex"/>
    <property type="evidence" value="ECO:0007669"/>
    <property type="project" value="InterPro"/>
</dbReference>
<dbReference type="CDD" id="cd00995">
    <property type="entry name" value="PBP2_NikA_DppA_OppA_like"/>
    <property type="match status" value="1"/>
</dbReference>
<feature type="domain" description="Solute-binding protein family 5" evidence="1">
    <location>
        <begin position="81"/>
        <end position="438"/>
    </location>
</feature>
<dbReference type="InterPro" id="IPR039424">
    <property type="entry name" value="SBP_5"/>
</dbReference>
<reference evidence="2 3" key="1">
    <citation type="submission" date="2019-03" db="EMBL/GenBank/DDBJ databases">
        <title>Genomic Encyclopedia of Archaeal and Bacterial Type Strains, Phase II (KMG-II): from individual species to whole genera.</title>
        <authorList>
            <person name="Goeker M."/>
        </authorList>
    </citation>
    <scope>NUCLEOTIDE SEQUENCE [LARGE SCALE GENOMIC DNA]</scope>
    <source>
        <strain evidence="2 3">DSM 15388</strain>
    </source>
</reference>
<dbReference type="GO" id="GO:0030288">
    <property type="term" value="C:outer membrane-bounded periplasmic space"/>
    <property type="evidence" value="ECO:0007669"/>
    <property type="project" value="UniProtKB-ARBA"/>
</dbReference>
<dbReference type="AlphaFoldDB" id="A0A4R3IAJ6"/>
<dbReference type="GO" id="GO:0015833">
    <property type="term" value="P:peptide transport"/>
    <property type="evidence" value="ECO:0007669"/>
    <property type="project" value="TreeGrafter"/>
</dbReference>
<dbReference type="Gene3D" id="3.40.190.10">
    <property type="entry name" value="Periplasmic binding protein-like II"/>
    <property type="match status" value="1"/>
</dbReference>
<dbReference type="InterPro" id="IPR000914">
    <property type="entry name" value="SBP_5_dom"/>
</dbReference>
<dbReference type="RefSeq" id="WP_243645762.1">
    <property type="nucleotide sequence ID" value="NZ_SLZR01000002.1"/>
</dbReference>
<proteinExistence type="predicted"/>
<evidence type="ECO:0000313" key="2">
    <source>
        <dbReference type="EMBL" id="TCS43330.1"/>
    </source>
</evidence>
<dbReference type="Proteomes" id="UP000295793">
    <property type="component" value="Unassembled WGS sequence"/>
</dbReference>
<dbReference type="GO" id="GO:1904680">
    <property type="term" value="F:peptide transmembrane transporter activity"/>
    <property type="evidence" value="ECO:0007669"/>
    <property type="project" value="TreeGrafter"/>
</dbReference>
<comment type="caution">
    <text evidence="2">The sequence shown here is derived from an EMBL/GenBank/DDBJ whole genome shotgun (WGS) entry which is preliminary data.</text>
</comment>
<dbReference type="InterPro" id="IPR030678">
    <property type="entry name" value="Peptide/Ni-bd"/>
</dbReference>
<keyword evidence="3" id="KW-1185">Reference proteome</keyword>
<dbReference type="Gene3D" id="3.90.76.10">
    <property type="entry name" value="Dipeptide-binding Protein, Domain 1"/>
    <property type="match status" value="1"/>
</dbReference>
<sequence length="518" mass="56986">MKLITSTLSCSRQGFVKTVKTGLLATVLAFSGVQAYALSELNVAQGSDPQNLDPIDTFRLSWGSIGSNIFEGLIQRGEDLQLVPGLATAWEFLDDNSRIRFTLREGVSFHNGEPFNAAAVKYTFDRLLGEQGQKGPQRSNYTSIGSVEVIDDYTVEFHMNQVDPVLITKLAGYGAMIVPPKYIEEVGEEAFDRKPVGTGPYQVVSYEPSVELKLARFEGYWNGTAKTELVNIRFISEPATRMAELMSGGVDISLNVPNTSVETLKKNKSVDLVTVGGPTVNMMRFKANSGITADARVREAMNIAIDRDAILNALLGGLGESIATAQGELSFGNDASIKKYPYDPARAKALLKEAGVAPGTDITLDIYNSDETFREISQVVSSYLGMVGLNLKIRANETNIMASDLIPNGKTGELFQFGWGGWTFDFDNTAYLLYHSGERFNPYINDAKLDELLEQQRATYDRDVREQALQQVAGYIREQSLELPLFNLATMYGVSKKVSGFVPAPDDRVRYMNVVVAE</sequence>
<evidence type="ECO:0000313" key="3">
    <source>
        <dbReference type="Proteomes" id="UP000295793"/>
    </source>
</evidence>
<gene>
    <name evidence="2" type="ORF">BCF53_102357</name>
</gene>
<dbReference type="PIRSF" id="PIRSF002741">
    <property type="entry name" value="MppA"/>
    <property type="match status" value="1"/>
</dbReference>
<dbReference type="PANTHER" id="PTHR30290">
    <property type="entry name" value="PERIPLASMIC BINDING COMPONENT OF ABC TRANSPORTER"/>
    <property type="match status" value="1"/>
</dbReference>
<protein>
    <submittedName>
        <fullName evidence="2">Peptide/nickel transport system substrate-binding protein</fullName>
    </submittedName>
</protein>
<accession>A0A4R3IAJ6</accession>
<organism evidence="2 3">
    <name type="scientific">Reinekea marinisedimentorum</name>
    <dbReference type="NCBI Taxonomy" id="230495"/>
    <lineage>
        <taxon>Bacteria</taxon>
        <taxon>Pseudomonadati</taxon>
        <taxon>Pseudomonadota</taxon>
        <taxon>Gammaproteobacteria</taxon>
        <taxon>Oceanospirillales</taxon>
        <taxon>Saccharospirillaceae</taxon>
        <taxon>Reinekea</taxon>
    </lineage>
</organism>
<dbReference type="Pfam" id="PF00496">
    <property type="entry name" value="SBP_bac_5"/>
    <property type="match status" value="1"/>
</dbReference>
<dbReference type="SUPFAM" id="SSF53850">
    <property type="entry name" value="Periplasmic binding protein-like II"/>
    <property type="match status" value="1"/>
</dbReference>
<dbReference type="Gene3D" id="3.10.105.10">
    <property type="entry name" value="Dipeptide-binding Protein, Domain 3"/>
    <property type="match status" value="1"/>
</dbReference>
<name>A0A4R3IAJ6_9GAMM</name>
<dbReference type="EMBL" id="SLZR01000002">
    <property type="protein sequence ID" value="TCS43330.1"/>
    <property type="molecule type" value="Genomic_DNA"/>
</dbReference>
<evidence type="ECO:0000259" key="1">
    <source>
        <dbReference type="Pfam" id="PF00496"/>
    </source>
</evidence>